<sequence>MINKGPLICCTIDDEKCKIVSEIIPLFNTKLIPRAKPMIKDTPTKLEAPLTNASTVPFSPKPYCPVPAINMMTMVKIKNADAMTGNHHPCVITPQTIIGNGRTKSVRIIFLRNVNSEEPSSWSTDHCFSNAALSS</sequence>
<reference evidence="1" key="2">
    <citation type="journal article" date="2014" name="PLoS ONE">
        <title>Recombinations in Staphylococcal Cassette Chromosome mec Elements Compromise the Molecular Detection of Methicillin Resistance in Staphylococcus aureus.</title>
        <authorList>
            <person name="Hill-Cawthorne G.A."/>
            <person name="Hudson L.O."/>
            <person name="El Ghany M.F."/>
            <person name="Piepenburg O."/>
            <person name="Nair M."/>
            <person name="Dodgson A."/>
            <person name="Forrest M.S."/>
            <person name="Clark T.G."/>
            <person name="Pain A."/>
        </authorList>
    </citation>
    <scope>NUCLEOTIDE SEQUENCE</scope>
    <source>
        <strain evidence="1">CMFT120</strain>
    </source>
</reference>
<reference evidence="1" key="1">
    <citation type="submission" date="2012-12" db="EMBL/GenBank/DDBJ databases">
        <authorList>
            <person name="Hill-Cawthorne G."/>
        </authorList>
    </citation>
    <scope>NUCLEOTIDE SEQUENCE</scope>
    <source>
        <strain evidence="1">CMFT120</strain>
    </source>
</reference>
<accession>M1XHC5</accession>
<organism evidence="1">
    <name type="scientific">Staphylococcus aureus</name>
    <dbReference type="NCBI Taxonomy" id="1280"/>
    <lineage>
        <taxon>Bacteria</taxon>
        <taxon>Bacillati</taxon>
        <taxon>Bacillota</taxon>
        <taxon>Bacilli</taxon>
        <taxon>Bacillales</taxon>
        <taxon>Staphylococcaceae</taxon>
        <taxon>Staphylococcus</taxon>
    </lineage>
</organism>
<protein>
    <submittedName>
        <fullName evidence="1">SCCmec staphylococcal cassette region, isolate CMFT120</fullName>
    </submittedName>
</protein>
<proteinExistence type="predicted"/>
<name>M1XHC5_STAAU</name>
<dbReference type="AlphaFoldDB" id="M1XHC5"/>
<evidence type="ECO:0000313" key="1">
    <source>
        <dbReference type="EMBL" id="CCP89115.1"/>
    </source>
</evidence>
<dbReference type="EMBL" id="HF569094">
    <property type="protein sequence ID" value="CCP89115.1"/>
    <property type="molecule type" value="Genomic_DNA"/>
</dbReference>